<reference evidence="3 4" key="1">
    <citation type="submission" date="2015-11" db="EMBL/GenBank/DDBJ databases">
        <title>Butyribacter intestini gen. nov., sp. nov., a butyric acid-producing bacterium of the family Lachnospiraceae isolated from the human faeces.</title>
        <authorList>
            <person name="Zou Y."/>
            <person name="Xue W."/>
            <person name="Luo G."/>
            <person name="Lv M."/>
        </authorList>
    </citation>
    <scope>NUCLEOTIDE SEQUENCE [LARGE SCALE GENOMIC DNA]</scope>
    <source>
        <strain evidence="3 4">ACET-33324</strain>
    </source>
</reference>
<evidence type="ECO:0000313" key="4">
    <source>
        <dbReference type="Proteomes" id="UP000054874"/>
    </source>
</evidence>
<organism evidence="3 4">
    <name type="scientific">Acetivibrio ethanolgignens</name>
    <dbReference type="NCBI Taxonomy" id="290052"/>
    <lineage>
        <taxon>Bacteria</taxon>
        <taxon>Bacillati</taxon>
        <taxon>Bacillota</taxon>
        <taxon>Clostridia</taxon>
        <taxon>Eubacteriales</taxon>
        <taxon>Oscillospiraceae</taxon>
        <taxon>Acetivibrio</taxon>
    </lineage>
</organism>
<evidence type="ECO:0000259" key="2">
    <source>
        <dbReference type="Pfam" id="PF17651"/>
    </source>
</evidence>
<dbReference type="STRING" id="290052.ASU35_11275"/>
<dbReference type="EMBL" id="LNAM01000158">
    <property type="protein sequence ID" value="KSV58872.1"/>
    <property type="molecule type" value="Genomic_DNA"/>
</dbReference>
<accession>A0A0V8QE58</accession>
<comment type="caution">
    <text evidence="3">The sequence shown here is derived from an EMBL/GenBank/DDBJ whole genome shotgun (WGS) entry which is preliminary data.</text>
</comment>
<proteinExistence type="predicted"/>
<dbReference type="Pfam" id="PF14574">
    <property type="entry name" value="RACo_C_ter"/>
    <property type="match status" value="1"/>
</dbReference>
<sequence length="391" mass="41392">MSNYHISIDLGTTTLAFSDNLGGSFTSINHQSAFGADVVSRIKASCEGHGPLLSDIIKKDLSFGITQLKQCSKLSSDTPASITIAANTAMTHLFMNYDCHGLAAYPFVPITLEEICISADILSQSGTLTLLPGVSAFIGGDILSGLLSLDADAWEKPCLLLDLGTNAEMVLGTRKQLLSASAAAGPALEGGGISCGIGGIKGAICHINLDKAPSFQTIDYGRPLGICGTGILDLTAELLSHNYLDETGLLSEPYFSEGYPVTKAYGGQRAITFTQSDVRQIQMAKSAVCTGIELLCQEAGILAREIEHVYLAGTLGTEIVPENAARIGLFPETLCSRIVPSGNTSLAGASLYASAPEQSLRRIKKIRNSITCLELANHPEFQKLFISHMNF</sequence>
<evidence type="ECO:0000259" key="1">
    <source>
        <dbReference type="Pfam" id="PF14574"/>
    </source>
</evidence>
<dbReference type="InterPro" id="IPR027980">
    <property type="entry name" value="RACo_C"/>
</dbReference>
<dbReference type="InterPro" id="IPR041414">
    <property type="entry name" value="Raco-like_middle"/>
</dbReference>
<protein>
    <recommendedName>
        <fullName evidence="5">RACo C-terminal domain-containing protein</fullName>
    </recommendedName>
</protein>
<dbReference type="InterPro" id="IPR052911">
    <property type="entry name" value="Corrinoid_activation_enz"/>
</dbReference>
<gene>
    <name evidence="3" type="ORF">ASU35_11275</name>
</gene>
<dbReference type="PANTHER" id="PTHR42895:SF1">
    <property type="entry name" value="IRON-SULFUR CLUSTER PROTEIN"/>
    <property type="match status" value="1"/>
</dbReference>
<keyword evidence="4" id="KW-1185">Reference proteome</keyword>
<dbReference type="Pfam" id="PF17651">
    <property type="entry name" value="Raco_middle"/>
    <property type="match status" value="1"/>
</dbReference>
<evidence type="ECO:0000313" key="3">
    <source>
        <dbReference type="EMBL" id="KSV58872.1"/>
    </source>
</evidence>
<name>A0A0V8QE58_9FIRM</name>
<dbReference type="PANTHER" id="PTHR42895">
    <property type="entry name" value="IRON-SULFUR CLUSTER-BINDING PROTEIN-RELATED"/>
    <property type="match status" value="1"/>
</dbReference>
<feature type="domain" description="RACo C-terminal" evidence="1">
    <location>
        <begin position="157"/>
        <end position="390"/>
    </location>
</feature>
<dbReference type="AlphaFoldDB" id="A0A0V8QE58"/>
<dbReference type="InterPro" id="IPR042259">
    <property type="entry name" value="Raco-like_middle_sf"/>
</dbReference>
<feature type="domain" description="RACo-like middle region" evidence="2">
    <location>
        <begin position="4"/>
        <end position="150"/>
    </location>
</feature>
<evidence type="ECO:0008006" key="5">
    <source>
        <dbReference type="Google" id="ProtNLM"/>
    </source>
</evidence>
<dbReference type="Proteomes" id="UP000054874">
    <property type="component" value="Unassembled WGS sequence"/>
</dbReference>
<dbReference type="RefSeq" id="WP_058352911.1">
    <property type="nucleotide sequence ID" value="NZ_CABMMD010000158.1"/>
</dbReference>
<dbReference type="Gene3D" id="3.30.420.480">
    <property type="entry name" value="Domain of unknown function (DUF4445)"/>
    <property type="match status" value="1"/>
</dbReference>